<reference evidence="1" key="1">
    <citation type="submission" date="2022-03" db="EMBL/GenBank/DDBJ databases">
        <authorList>
            <person name="Martin C."/>
        </authorList>
    </citation>
    <scope>NUCLEOTIDE SEQUENCE</scope>
</reference>
<organism evidence="1 2">
    <name type="scientific">Owenia fusiformis</name>
    <name type="common">Polychaete worm</name>
    <dbReference type="NCBI Taxonomy" id="6347"/>
    <lineage>
        <taxon>Eukaryota</taxon>
        <taxon>Metazoa</taxon>
        <taxon>Spiralia</taxon>
        <taxon>Lophotrochozoa</taxon>
        <taxon>Annelida</taxon>
        <taxon>Polychaeta</taxon>
        <taxon>Sedentaria</taxon>
        <taxon>Canalipalpata</taxon>
        <taxon>Sabellida</taxon>
        <taxon>Oweniida</taxon>
        <taxon>Oweniidae</taxon>
        <taxon>Owenia</taxon>
    </lineage>
</organism>
<evidence type="ECO:0000313" key="2">
    <source>
        <dbReference type="Proteomes" id="UP000749559"/>
    </source>
</evidence>
<gene>
    <name evidence="1" type="ORF">OFUS_LOCUS222</name>
</gene>
<dbReference type="Proteomes" id="UP000749559">
    <property type="component" value="Unassembled WGS sequence"/>
</dbReference>
<proteinExistence type="predicted"/>
<accession>A0A8S4MV58</accession>
<comment type="caution">
    <text evidence="1">The sequence shown here is derived from an EMBL/GenBank/DDBJ whole genome shotgun (WGS) entry which is preliminary data.</text>
</comment>
<keyword evidence="2" id="KW-1185">Reference proteome</keyword>
<evidence type="ECO:0000313" key="1">
    <source>
        <dbReference type="EMBL" id="CAH1772458.1"/>
    </source>
</evidence>
<dbReference type="EMBL" id="CAIIXF020000001">
    <property type="protein sequence ID" value="CAH1772458.1"/>
    <property type="molecule type" value="Genomic_DNA"/>
</dbReference>
<name>A0A8S4MV58_OWEFU</name>
<evidence type="ECO:0008006" key="3">
    <source>
        <dbReference type="Google" id="ProtNLM"/>
    </source>
</evidence>
<protein>
    <recommendedName>
        <fullName evidence="3">Chitin-binding type-2 domain-containing protein</fullName>
    </recommendedName>
</protein>
<dbReference type="AlphaFoldDB" id="A0A8S4MV58"/>
<sequence length="431" mass="47277">MSFSMNRSLLASSFELKNNKDNQLIRVQDPLTTVGLNHTSFDIRLNTAILDCHLVKSQILGTAKMLKLLLLCCFYAVSMAIEDNQPMITAIDVDDPDRCKTGYFNEQSDDCCHYYQCDFSGRKAFRRMCMEPLVWNDDIGGCAFNSVPDTCDDSVTQCYDPVPTPKPCDTEGDPDKCCERGITWDDHTTGTGNIYTINPERPDIYQVCNKNHKCPRSSFNVTSCSCNPVETNCDCMYWSFSAPAPFADKNQGVPFTRGSCRADVDNSGTLVCDGESPAELKYMQLAYFDYGFTMFASFAPDLNGVVTTNEGINGPSVEATVSGDTVTVTVGEVSLSTAYSGSSGSKWFVFTKETSSKTVSLYVGDSSSFSKTETLLPANYNPKGNRCTLKLGLTASTYDSFGLCTYGWTEEDVSSFQSSGEPIANPNPVVI</sequence>